<keyword evidence="5" id="KW-1185">Reference proteome</keyword>
<dbReference type="PANTHER" id="PTHR23091:SF4">
    <property type="entry name" value="N-TERMINAL AMINO-ACID N(ALPHA)-ACETYLTRANSFERASE NATA"/>
    <property type="match status" value="1"/>
</dbReference>
<keyword evidence="2" id="KW-0012">Acyltransferase</keyword>
<reference evidence="4 5" key="1">
    <citation type="submission" date="2016-10" db="EMBL/GenBank/DDBJ databases">
        <authorList>
            <person name="de Groot N.N."/>
        </authorList>
    </citation>
    <scope>NUCLEOTIDE SEQUENCE [LARGE SCALE GENOMIC DNA]</scope>
    <source>
        <strain evidence="4 5">CGMCC 1.8712</strain>
    </source>
</reference>
<dbReference type="PANTHER" id="PTHR23091">
    <property type="entry name" value="N-TERMINAL ACETYLTRANSFERASE"/>
    <property type="match status" value="1"/>
</dbReference>
<keyword evidence="1 4" id="KW-0808">Transferase</keyword>
<dbReference type="InterPro" id="IPR000182">
    <property type="entry name" value="GNAT_dom"/>
</dbReference>
<sequence length="170" mass="18572">MAIPTTPADVTIRDAEAADLQSVVRIEREAFDQPWPYTAFEHFLGDPGFLVATRGGDDGAAWTDAVVGYVVADATPDFGRTIGHVKDLAVAEPARERGIGRSLLVRSLLALAIEGADVVKLEVREGNDPARALYRDVGFEVARRNPHYYRDGEDALVMVLDLPAWREPDA</sequence>
<proteinExistence type="predicted"/>
<dbReference type="SUPFAM" id="SSF55729">
    <property type="entry name" value="Acyl-CoA N-acyltransferases (Nat)"/>
    <property type="match status" value="1"/>
</dbReference>
<evidence type="ECO:0000313" key="4">
    <source>
        <dbReference type="EMBL" id="SDZ95489.1"/>
    </source>
</evidence>
<dbReference type="InterPro" id="IPR016181">
    <property type="entry name" value="Acyl_CoA_acyltransferase"/>
</dbReference>
<dbReference type="GO" id="GO:0004596">
    <property type="term" value="F:protein-N-terminal amino-acid acetyltransferase activity"/>
    <property type="evidence" value="ECO:0007669"/>
    <property type="project" value="InterPro"/>
</dbReference>
<dbReference type="GO" id="GO:0031415">
    <property type="term" value="C:NatA complex"/>
    <property type="evidence" value="ECO:0007669"/>
    <property type="project" value="InterPro"/>
</dbReference>
<evidence type="ECO:0000259" key="3">
    <source>
        <dbReference type="PROSITE" id="PS51186"/>
    </source>
</evidence>
<organism evidence="4 5">
    <name type="scientific">Haloplanus vescus</name>
    <dbReference type="NCBI Taxonomy" id="555874"/>
    <lineage>
        <taxon>Archaea</taxon>
        <taxon>Methanobacteriati</taxon>
        <taxon>Methanobacteriota</taxon>
        <taxon>Stenosarchaea group</taxon>
        <taxon>Halobacteria</taxon>
        <taxon>Halobacteriales</taxon>
        <taxon>Haloferacaceae</taxon>
        <taxon>Haloplanus</taxon>
    </lineage>
</organism>
<dbReference type="CDD" id="cd04301">
    <property type="entry name" value="NAT_SF"/>
    <property type="match status" value="1"/>
</dbReference>
<dbReference type="Pfam" id="PF00583">
    <property type="entry name" value="Acetyltransf_1"/>
    <property type="match status" value="1"/>
</dbReference>
<accession>A0A1H3X7Z0</accession>
<name>A0A1H3X7Z0_9EURY</name>
<dbReference type="PROSITE" id="PS51186">
    <property type="entry name" value="GNAT"/>
    <property type="match status" value="1"/>
</dbReference>
<dbReference type="AlphaFoldDB" id="A0A1H3X7Z0"/>
<feature type="domain" description="N-acetyltransferase" evidence="3">
    <location>
        <begin position="10"/>
        <end position="163"/>
    </location>
</feature>
<protein>
    <submittedName>
        <fullName evidence="4">Ribosomal-protein-alanine N-acetyltransferase</fullName>
    </submittedName>
</protein>
<dbReference type="Proteomes" id="UP000236755">
    <property type="component" value="Unassembled WGS sequence"/>
</dbReference>
<evidence type="ECO:0000313" key="5">
    <source>
        <dbReference type="Proteomes" id="UP000236755"/>
    </source>
</evidence>
<evidence type="ECO:0000256" key="2">
    <source>
        <dbReference type="ARBA" id="ARBA00023315"/>
    </source>
</evidence>
<evidence type="ECO:0000256" key="1">
    <source>
        <dbReference type="ARBA" id="ARBA00022679"/>
    </source>
</evidence>
<dbReference type="Gene3D" id="3.40.630.30">
    <property type="match status" value="1"/>
</dbReference>
<gene>
    <name evidence="4" type="ORF">SAMN04488065_1409</name>
</gene>
<dbReference type="EMBL" id="FNQT01000001">
    <property type="protein sequence ID" value="SDZ95489.1"/>
    <property type="molecule type" value="Genomic_DNA"/>
</dbReference>
<dbReference type="STRING" id="555874.SAMN04488065_1409"/>
<dbReference type="InterPro" id="IPR045047">
    <property type="entry name" value="Ard1-like"/>
</dbReference>
<dbReference type="RefSeq" id="WP_245697895.1">
    <property type="nucleotide sequence ID" value="NZ_FNQT01000001.1"/>
</dbReference>